<dbReference type="AlphaFoldDB" id="A0A240B517"/>
<dbReference type="GeneID" id="75026217"/>
<keyword evidence="2" id="KW-0732">Signal</keyword>
<organism evidence="3 4">
    <name type="scientific">Serratia ficaria</name>
    <dbReference type="NCBI Taxonomy" id="61651"/>
    <lineage>
        <taxon>Bacteria</taxon>
        <taxon>Pseudomonadati</taxon>
        <taxon>Pseudomonadota</taxon>
        <taxon>Gammaproteobacteria</taxon>
        <taxon>Enterobacterales</taxon>
        <taxon>Yersiniaceae</taxon>
        <taxon>Serratia</taxon>
    </lineage>
</organism>
<keyword evidence="4" id="KW-1185">Reference proteome</keyword>
<protein>
    <submittedName>
        <fullName evidence="3">Uncharacterized protein</fullName>
    </submittedName>
</protein>
<evidence type="ECO:0000256" key="2">
    <source>
        <dbReference type="SAM" id="SignalP"/>
    </source>
</evidence>
<feature type="compositionally biased region" description="Pro residues" evidence="1">
    <location>
        <begin position="43"/>
        <end position="55"/>
    </location>
</feature>
<dbReference type="OrthoDB" id="6504930at2"/>
<accession>A0A240B517</accession>
<feature type="chain" id="PRO_5011228256" evidence="2">
    <location>
        <begin position="26"/>
        <end position="111"/>
    </location>
</feature>
<feature type="signal peptide" evidence="2">
    <location>
        <begin position="1"/>
        <end position="25"/>
    </location>
</feature>
<sequence>MKHAIKVLTLPFLGAAMLFSAGAMSAPASEAHNAPPSAGQGPHLPPFPGGHPPKPGFCHGGELFCATSASDNPVETINKLTSVIPAGNAKHYEVRVSVVAVPDAPPAPPKA</sequence>
<reference evidence="3 4" key="1">
    <citation type="submission" date="2017-06" db="EMBL/GenBank/DDBJ databases">
        <authorList>
            <consortium name="Pathogen Informatics"/>
        </authorList>
    </citation>
    <scope>NUCLEOTIDE SEQUENCE [LARGE SCALE GENOMIC DNA]</scope>
    <source>
        <strain evidence="3 4">NCTC12148</strain>
    </source>
</reference>
<dbReference type="STRING" id="1411141.GCA_001590885_01683"/>
<gene>
    <name evidence="3" type="ORF">SAMEA4384070_01039</name>
</gene>
<name>A0A240B517_SERFI</name>
<evidence type="ECO:0000313" key="3">
    <source>
        <dbReference type="EMBL" id="SNV90534.1"/>
    </source>
</evidence>
<evidence type="ECO:0000313" key="4">
    <source>
        <dbReference type="Proteomes" id="UP000215134"/>
    </source>
</evidence>
<dbReference type="KEGG" id="sfj:SAMEA4384070_1039"/>
<proteinExistence type="predicted"/>
<evidence type="ECO:0000256" key="1">
    <source>
        <dbReference type="SAM" id="MobiDB-lite"/>
    </source>
</evidence>
<dbReference type="Proteomes" id="UP000215134">
    <property type="component" value="Chromosome 1"/>
</dbReference>
<dbReference type="EMBL" id="LT906479">
    <property type="protein sequence ID" value="SNV90534.1"/>
    <property type="molecule type" value="Genomic_DNA"/>
</dbReference>
<dbReference type="RefSeq" id="WP_061796178.1">
    <property type="nucleotide sequence ID" value="NZ_CABITV010000006.1"/>
</dbReference>
<feature type="region of interest" description="Disordered" evidence="1">
    <location>
        <begin position="26"/>
        <end position="55"/>
    </location>
</feature>